<dbReference type="Gene3D" id="1.10.10.60">
    <property type="entry name" value="Homeodomain-like"/>
    <property type="match status" value="1"/>
</dbReference>
<feature type="DNA-binding region" description="H-T-H motif" evidence="4">
    <location>
        <begin position="32"/>
        <end position="51"/>
    </location>
</feature>
<keyword evidence="2 4" id="KW-0238">DNA-binding</keyword>
<dbReference type="EMBL" id="OBEA01000005">
    <property type="protein sequence ID" value="SNY54081.1"/>
    <property type="molecule type" value="Genomic_DNA"/>
</dbReference>
<keyword evidence="3" id="KW-0804">Transcription</keyword>
<feature type="domain" description="HTH tetR-type" evidence="5">
    <location>
        <begin position="9"/>
        <end position="69"/>
    </location>
</feature>
<evidence type="ECO:0000256" key="1">
    <source>
        <dbReference type="ARBA" id="ARBA00023015"/>
    </source>
</evidence>
<evidence type="ECO:0000256" key="2">
    <source>
        <dbReference type="ARBA" id="ARBA00023125"/>
    </source>
</evidence>
<dbReference type="InterPro" id="IPR009057">
    <property type="entry name" value="Homeodomain-like_sf"/>
</dbReference>
<dbReference type="Gene3D" id="1.10.357.10">
    <property type="entry name" value="Tetracycline Repressor, domain 2"/>
    <property type="match status" value="1"/>
</dbReference>
<evidence type="ECO:0000256" key="3">
    <source>
        <dbReference type="ARBA" id="ARBA00023163"/>
    </source>
</evidence>
<keyword evidence="9" id="KW-1185">Reference proteome</keyword>
<evidence type="ECO:0000313" key="6">
    <source>
        <dbReference type="EMBL" id="PJE29859.1"/>
    </source>
</evidence>
<dbReference type="SUPFAM" id="SSF46689">
    <property type="entry name" value="Homeodomain-like"/>
    <property type="match status" value="1"/>
</dbReference>
<dbReference type="GO" id="GO:0003677">
    <property type="term" value="F:DNA binding"/>
    <property type="evidence" value="ECO:0007669"/>
    <property type="project" value="UniProtKB-UniRule"/>
</dbReference>
<dbReference type="Pfam" id="PF00440">
    <property type="entry name" value="TetR_N"/>
    <property type="match status" value="1"/>
</dbReference>
<dbReference type="PRINTS" id="PR00455">
    <property type="entry name" value="HTHTETR"/>
</dbReference>
<evidence type="ECO:0000313" key="8">
    <source>
        <dbReference type="Proteomes" id="UP000231655"/>
    </source>
</evidence>
<dbReference type="PANTHER" id="PTHR47506:SF7">
    <property type="entry name" value="TRANSCRIPTIONAL REGULATORY PROTEIN"/>
    <property type="match status" value="1"/>
</dbReference>
<sequence length="190" mass="20238">MRLTEENKKKITDRIRTSAGQLFRAEGFEAVNIDKVMAAAGLTRGAFYAHFPSKSALLAEVLRHEHPVLRMLAARQGDAAALRAQMEEIFSAYLDPAHQAEIFRGCSLAALSESATRGPLPVREGLTAAFEAICAEMARGQGHPPCAYAAPLILAAGAVRQAQATPDAAAREALLRAAHAGVLRLLPESA</sequence>
<protein>
    <submittedName>
        <fullName evidence="6">TetR/AcrR family transcriptional regulator</fullName>
    </submittedName>
    <submittedName>
        <fullName evidence="7">Transcriptional regulator, TetR family</fullName>
    </submittedName>
</protein>
<evidence type="ECO:0000256" key="4">
    <source>
        <dbReference type="PROSITE-ProRule" id="PRU00335"/>
    </source>
</evidence>
<dbReference type="PANTHER" id="PTHR47506">
    <property type="entry name" value="TRANSCRIPTIONAL REGULATORY PROTEIN"/>
    <property type="match status" value="1"/>
</dbReference>
<keyword evidence="1" id="KW-0805">Transcription regulation</keyword>
<dbReference type="Proteomes" id="UP000231702">
    <property type="component" value="Unassembled WGS sequence"/>
</dbReference>
<dbReference type="PROSITE" id="PS50977">
    <property type="entry name" value="HTH_TETR_2"/>
    <property type="match status" value="1"/>
</dbReference>
<proteinExistence type="predicted"/>
<organism evidence="7 8">
    <name type="scientific">Pseudooceanicola antarcticus</name>
    <dbReference type="NCBI Taxonomy" id="1247613"/>
    <lineage>
        <taxon>Bacteria</taxon>
        <taxon>Pseudomonadati</taxon>
        <taxon>Pseudomonadota</taxon>
        <taxon>Alphaproteobacteria</taxon>
        <taxon>Rhodobacterales</taxon>
        <taxon>Paracoccaceae</taxon>
        <taxon>Pseudooceanicola</taxon>
    </lineage>
</organism>
<reference evidence="6 9" key="2">
    <citation type="journal article" date="2018" name="Int. J. Syst. Evol. Microbiol.">
        <title>Pseudooceanicola lipolyticus sp. nov., a marine alphaproteobacterium, reclassification of Oceanicola flagellatus as Pseudooceanicola flagellatus comb. nov. and emended description of the genus Pseudooceanicola.</title>
        <authorList>
            <person name="Huang M.-M."/>
            <person name="Guo L.-L."/>
            <person name="Wu Y.-H."/>
            <person name="Lai Q.-L."/>
            <person name="Shao Z.-Z."/>
            <person name="Wang C.-S."/>
            <person name="Wu M."/>
            <person name="Xu X.-W."/>
        </authorList>
    </citation>
    <scope>NUCLEOTIDE SEQUENCE [LARGE SCALE GENOMIC DNA]</scope>
    <source>
        <strain evidence="6 9">Ar-45</strain>
    </source>
</reference>
<dbReference type="AlphaFoldDB" id="A0A285J4R2"/>
<evidence type="ECO:0000313" key="9">
    <source>
        <dbReference type="Proteomes" id="UP000231702"/>
    </source>
</evidence>
<dbReference type="InterPro" id="IPR036271">
    <property type="entry name" value="Tet_transcr_reg_TetR-rel_C_sf"/>
</dbReference>
<evidence type="ECO:0000259" key="5">
    <source>
        <dbReference type="PROSITE" id="PS50977"/>
    </source>
</evidence>
<accession>A0A285J4R2</accession>
<dbReference type="EMBL" id="PGTD01000015">
    <property type="protein sequence ID" value="PJE29859.1"/>
    <property type="molecule type" value="Genomic_DNA"/>
</dbReference>
<name>A0A285J4R2_9RHOB</name>
<dbReference type="InterPro" id="IPR001647">
    <property type="entry name" value="HTH_TetR"/>
</dbReference>
<gene>
    <name evidence="6" type="ORF">CVM39_08135</name>
    <name evidence="7" type="ORF">SAMN06297129_2733</name>
</gene>
<dbReference type="SUPFAM" id="SSF48498">
    <property type="entry name" value="Tetracyclin repressor-like, C-terminal domain"/>
    <property type="match status" value="1"/>
</dbReference>
<reference evidence="7 8" key="1">
    <citation type="submission" date="2017-09" db="EMBL/GenBank/DDBJ databases">
        <authorList>
            <person name="Ehlers B."/>
            <person name="Leendertz F.H."/>
        </authorList>
    </citation>
    <scope>NUCLEOTIDE SEQUENCE [LARGE SCALE GENOMIC DNA]</scope>
    <source>
        <strain evidence="7 8">CGMCC 1.12662</strain>
    </source>
</reference>
<dbReference type="Proteomes" id="UP000231655">
    <property type="component" value="Unassembled WGS sequence"/>
</dbReference>
<evidence type="ECO:0000313" key="7">
    <source>
        <dbReference type="EMBL" id="SNY54081.1"/>
    </source>
</evidence>